<keyword evidence="2 8" id="KW-0489">Methyltransferase</keyword>
<evidence type="ECO:0000256" key="3">
    <source>
        <dbReference type="ARBA" id="ARBA00022679"/>
    </source>
</evidence>
<keyword evidence="3" id="KW-0808">Transferase</keyword>
<gene>
    <name evidence="8" type="ORF">PVK37_14925</name>
</gene>
<evidence type="ECO:0000259" key="5">
    <source>
        <dbReference type="Pfam" id="PF05175"/>
    </source>
</evidence>
<dbReference type="InterPro" id="IPR055487">
    <property type="entry name" value="DUF7059"/>
</dbReference>
<feature type="domain" description="DUF7059" evidence="6">
    <location>
        <begin position="23"/>
        <end position="106"/>
    </location>
</feature>
<dbReference type="Pfam" id="PF25004">
    <property type="entry name" value="DUF7782"/>
    <property type="match status" value="1"/>
</dbReference>
<dbReference type="GO" id="GO:0008168">
    <property type="term" value="F:methyltransferase activity"/>
    <property type="evidence" value="ECO:0007669"/>
    <property type="project" value="UniProtKB-KW"/>
</dbReference>
<keyword evidence="9" id="KW-1185">Reference proteome</keyword>
<proteinExistence type="inferred from homology"/>
<dbReference type="PANTHER" id="PTHR45875:SF1">
    <property type="entry name" value="METHYLTRANSFERASE N6AMT1"/>
    <property type="match status" value="1"/>
</dbReference>
<evidence type="ECO:0000256" key="4">
    <source>
        <dbReference type="ARBA" id="ARBA00022691"/>
    </source>
</evidence>
<keyword evidence="4" id="KW-0949">S-adenosyl-L-methionine</keyword>
<organism evidence="8 9">
    <name type="scientific">Micromonospora cathayae</name>
    <dbReference type="NCBI Taxonomy" id="3028804"/>
    <lineage>
        <taxon>Bacteria</taxon>
        <taxon>Bacillati</taxon>
        <taxon>Actinomycetota</taxon>
        <taxon>Actinomycetes</taxon>
        <taxon>Micromonosporales</taxon>
        <taxon>Micromonosporaceae</taxon>
        <taxon>Micromonospora</taxon>
    </lineage>
</organism>
<evidence type="ECO:0000259" key="6">
    <source>
        <dbReference type="Pfam" id="PF23186"/>
    </source>
</evidence>
<dbReference type="PANTHER" id="PTHR45875">
    <property type="entry name" value="METHYLTRANSFERASE N6AMT1"/>
    <property type="match status" value="1"/>
</dbReference>
<comment type="similarity">
    <text evidence="1">Belongs to the eukaryotic/archaeal PrmC-related family.</text>
</comment>
<accession>A0ABY7ZYS5</accession>
<dbReference type="GO" id="GO:0032259">
    <property type="term" value="P:methylation"/>
    <property type="evidence" value="ECO:0007669"/>
    <property type="project" value="UniProtKB-KW"/>
</dbReference>
<dbReference type="Pfam" id="PF23186">
    <property type="entry name" value="DUF7059"/>
    <property type="match status" value="1"/>
</dbReference>
<name>A0ABY7ZYS5_9ACTN</name>
<feature type="domain" description="Methyltransferase small" evidence="5">
    <location>
        <begin position="143"/>
        <end position="273"/>
    </location>
</feature>
<evidence type="ECO:0000259" key="7">
    <source>
        <dbReference type="Pfam" id="PF25004"/>
    </source>
</evidence>
<dbReference type="InterPro" id="IPR056684">
    <property type="entry name" value="DUF7782"/>
</dbReference>
<reference evidence="8 9" key="1">
    <citation type="submission" date="2023-02" db="EMBL/GenBank/DDBJ databases">
        <authorList>
            <person name="Mo P."/>
        </authorList>
    </citation>
    <scope>NUCLEOTIDE SEQUENCE [LARGE SCALE GENOMIC DNA]</scope>
    <source>
        <strain evidence="8 9">HUAS 3</strain>
    </source>
</reference>
<evidence type="ECO:0000313" key="9">
    <source>
        <dbReference type="Proteomes" id="UP001219605"/>
    </source>
</evidence>
<dbReference type="InterPro" id="IPR029063">
    <property type="entry name" value="SAM-dependent_MTases_sf"/>
</dbReference>
<dbReference type="InterPro" id="IPR002052">
    <property type="entry name" value="DNA_methylase_N6_adenine_CS"/>
</dbReference>
<dbReference type="SUPFAM" id="SSF53335">
    <property type="entry name" value="S-adenosyl-L-methionine-dependent methyltransferases"/>
    <property type="match status" value="1"/>
</dbReference>
<dbReference type="Gene3D" id="3.40.50.150">
    <property type="entry name" value="Vaccinia Virus protein VP39"/>
    <property type="match status" value="1"/>
</dbReference>
<sequence>MDEHDMLLSPAGVDRLRTALTGAGFTANGIATRLGTAATGGMARNDYRAALRATEDRDPLATLIRVFICEQTEPEAAVAAALAPLTVTEALDAGLVERYGDGLRAAVDLEPYGDHWWVLADVPASARPGRPLHAEHVLGIGGATQTLLGATVRRPVDTALDLGTGSGVQALHLSTHAGRVTATDVSERALRFAATTAALNGQDWELLRGDLVAPVAGRRFDLVVSNPPFVVGPGTTTHVYRDSGRVGDAIGAELAAAAPGLLTEGGTMQYLANWVHVAGEDWGERVAGWFTGTGLDAWVIQREVADPMAYVNLWLTDVGETPDPHRMAAWLDWFDAHKVEAVGFGIVSLRDGGHDDPVVRVEDLRQRVEPPLGDRVADWFDRQDWLRAHDAEGLLAHRFRAADGLQLRQEATMGDEGWAVDRQVLAAPHGLRWTEEIDPLVLALVGGADGRLPLRDQLALLAAAHDVTADELAEAAGPIVAHLVERGFVEPVVA</sequence>
<dbReference type="InterPro" id="IPR007848">
    <property type="entry name" value="Small_mtfrase_dom"/>
</dbReference>
<dbReference type="InterPro" id="IPR052190">
    <property type="entry name" value="Euk-Arch_PrmC-MTase"/>
</dbReference>
<dbReference type="EMBL" id="CP118615">
    <property type="protein sequence ID" value="WDZ87603.1"/>
    <property type="molecule type" value="Genomic_DNA"/>
</dbReference>
<dbReference type="CDD" id="cd02440">
    <property type="entry name" value="AdoMet_MTases"/>
    <property type="match status" value="1"/>
</dbReference>
<evidence type="ECO:0000313" key="8">
    <source>
        <dbReference type="EMBL" id="WDZ87603.1"/>
    </source>
</evidence>
<evidence type="ECO:0000256" key="1">
    <source>
        <dbReference type="ARBA" id="ARBA00006149"/>
    </source>
</evidence>
<dbReference type="Proteomes" id="UP001219605">
    <property type="component" value="Chromosome"/>
</dbReference>
<protein>
    <submittedName>
        <fullName evidence="8">Methyltransferase</fullName>
    </submittedName>
</protein>
<evidence type="ECO:0000256" key="2">
    <source>
        <dbReference type="ARBA" id="ARBA00022603"/>
    </source>
</evidence>
<dbReference type="Pfam" id="PF05175">
    <property type="entry name" value="MTS"/>
    <property type="match status" value="1"/>
</dbReference>
<dbReference type="RefSeq" id="WP_275034596.1">
    <property type="nucleotide sequence ID" value="NZ_CP118615.1"/>
</dbReference>
<feature type="domain" description="DUF7782" evidence="7">
    <location>
        <begin position="377"/>
        <end position="491"/>
    </location>
</feature>
<dbReference type="PROSITE" id="PS00092">
    <property type="entry name" value="N6_MTASE"/>
    <property type="match status" value="1"/>
</dbReference>